<organism evidence="1 2">
    <name type="scientific">Caenimonas terrae</name>
    <dbReference type="NCBI Taxonomy" id="696074"/>
    <lineage>
        <taxon>Bacteria</taxon>
        <taxon>Pseudomonadati</taxon>
        <taxon>Pseudomonadota</taxon>
        <taxon>Betaproteobacteria</taxon>
        <taxon>Burkholderiales</taxon>
        <taxon>Comamonadaceae</taxon>
        <taxon>Caenimonas</taxon>
    </lineage>
</organism>
<name>A0ABW0N8L7_9BURK</name>
<accession>A0ABW0N8L7</accession>
<gene>
    <name evidence="1" type="ORF">ACFPOE_00060</name>
</gene>
<keyword evidence="2" id="KW-1185">Reference proteome</keyword>
<protein>
    <submittedName>
        <fullName evidence="1">Uncharacterized protein</fullName>
    </submittedName>
</protein>
<sequence length="75" mass="8529">MTSSTHTQEILDQAQKLIDQGWDTNLVTGSVTRRRDQRTGLVDDNVWNAMKYLQAQKGWVRTAPQPISPSDSWEA</sequence>
<comment type="caution">
    <text evidence="1">The sequence shown here is derived from an EMBL/GenBank/DDBJ whole genome shotgun (WGS) entry which is preliminary data.</text>
</comment>
<dbReference type="EMBL" id="JBHSMF010000002">
    <property type="protein sequence ID" value="MFC5495913.1"/>
    <property type="molecule type" value="Genomic_DNA"/>
</dbReference>
<proteinExistence type="predicted"/>
<dbReference type="RefSeq" id="WP_376847949.1">
    <property type="nucleotide sequence ID" value="NZ_JBHSMF010000002.1"/>
</dbReference>
<reference evidence="2" key="1">
    <citation type="journal article" date="2019" name="Int. J. Syst. Evol. Microbiol.">
        <title>The Global Catalogue of Microorganisms (GCM) 10K type strain sequencing project: providing services to taxonomists for standard genome sequencing and annotation.</title>
        <authorList>
            <consortium name="The Broad Institute Genomics Platform"/>
            <consortium name="The Broad Institute Genome Sequencing Center for Infectious Disease"/>
            <person name="Wu L."/>
            <person name="Ma J."/>
        </authorList>
    </citation>
    <scope>NUCLEOTIDE SEQUENCE [LARGE SCALE GENOMIC DNA]</scope>
    <source>
        <strain evidence="2">CCUG 57401</strain>
    </source>
</reference>
<evidence type="ECO:0000313" key="2">
    <source>
        <dbReference type="Proteomes" id="UP001596037"/>
    </source>
</evidence>
<dbReference type="Proteomes" id="UP001596037">
    <property type="component" value="Unassembled WGS sequence"/>
</dbReference>
<evidence type="ECO:0000313" key="1">
    <source>
        <dbReference type="EMBL" id="MFC5495913.1"/>
    </source>
</evidence>